<protein>
    <submittedName>
        <fullName evidence="5">Helicase DnaB</fullName>
    </submittedName>
</protein>
<dbReference type="PANTHER" id="PTHR30153">
    <property type="entry name" value="REPLICATIVE DNA HELICASE DNAB"/>
    <property type="match status" value="1"/>
</dbReference>
<dbReference type="GO" id="GO:0005524">
    <property type="term" value="F:ATP binding"/>
    <property type="evidence" value="ECO:0007669"/>
    <property type="project" value="InterPro"/>
</dbReference>
<keyword evidence="5" id="KW-0347">Helicase</keyword>
<dbReference type="SUPFAM" id="SSF48024">
    <property type="entry name" value="N-terminal domain of DnaB helicase"/>
    <property type="match status" value="2"/>
</dbReference>
<dbReference type="InterPro" id="IPR007693">
    <property type="entry name" value="DNA_helicase_DnaB-like_N"/>
</dbReference>
<name>A0A367F343_9ACTN</name>
<keyword evidence="5" id="KW-0378">Hydrolase</keyword>
<proteinExistence type="predicted"/>
<keyword evidence="6" id="KW-1185">Reference proteome</keyword>
<dbReference type="InterPro" id="IPR016136">
    <property type="entry name" value="DNA_helicase_N/primase_C"/>
</dbReference>
<dbReference type="OrthoDB" id="2970604at2"/>
<reference evidence="5 6" key="1">
    <citation type="submission" date="2018-06" db="EMBL/GenBank/DDBJ databases">
        <title>Streptomyces reniochalinae sp. nov. and Streptomyces diacarnus sp. nov. from marine sponges.</title>
        <authorList>
            <person name="Li L."/>
        </authorList>
    </citation>
    <scope>NUCLEOTIDE SEQUENCE [LARGE SCALE GENOMIC DNA]</scope>
    <source>
        <strain evidence="5 6">LHW50302</strain>
    </source>
</reference>
<dbReference type="PANTHER" id="PTHR30153:SF2">
    <property type="entry name" value="REPLICATIVE DNA HELICASE"/>
    <property type="match status" value="1"/>
</dbReference>
<organism evidence="5 6">
    <name type="scientific">Streptomyces reniochalinae</name>
    <dbReference type="NCBI Taxonomy" id="2250578"/>
    <lineage>
        <taxon>Bacteria</taxon>
        <taxon>Bacillati</taxon>
        <taxon>Actinomycetota</taxon>
        <taxon>Actinomycetes</taxon>
        <taxon>Kitasatosporales</taxon>
        <taxon>Streptomycetaceae</taxon>
        <taxon>Streptomyces</taxon>
    </lineage>
</organism>
<keyword evidence="2" id="KW-0238">DNA-binding</keyword>
<gene>
    <name evidence="5" type="ORF">DQ392_04340</name>
</gene>
<evidence type="ECO:0000313" key="5">
    <source>
        <dbReference type="EMBL" id="RCG23910.1"/>
    </source>
</evidence>
<evidence type="ECO:0000313" key="6">
    <source>
        <dbReference type="Proteomes" id="UP000253507"/>
    </source>
</evidence>
<dbReference type="RefSeq" id="WP_114014123.1">
    <property type="nucleotide sequence ID" value="NZ_QOIM01000022.1"/>
</dbReference>
<evidence type="ECO:0000256" key="3">
    <source>
        <dbReference type="SAM" id="MobiDB-lite"/>
    </source>
</evidence>
<evidence type="ECO:0000259" key="4">
    <source>
        <dbReference type="Pfam" id="PF00772"/>
    </source>
</evidence>
<evidence type="ECO:0000256" key="1">
    <source>
        <dbReference type="ARBA" id="ARBA00022705"/>
    </source>
</evidence>
<dbReference type="Proteomes" id="UP000253507">
    <property type="component" value="Unassembled WGS sequence"/>
</dbReference>
<dbReference type="EMBL" id="QOIM01000022">
    <property type="protein sequence ID" value="RCG23910.1"/>
    <property type="molecule type" value="Genomic_DNA"/>
</dbReference>
<dbReference type="InterPro" id="IPR036185">
    <property type="entry name" value="DNA_heli_DnaB-like_N_sf"/>
</dbReference>
<comment type="caution">
    <text evidence="5">The sequence shown here is derived from an EMBL/GenBank/DDBJ whole genome shotgun (WGS) entry which is preliminary data.</text>
</comment>
<dbReference type="Gene3D" id="1.10.860.10">
    <property type="entry name" value="DNAb Helicase, Chain A"/>
    <property type="match status" value="2"/>
</dbReference>
<evidence type="ECO:0000256" key="2">
    <source>
        <dbReference type="ARBA" id="ARBA00023125"/>
    </source>
</evidence>
<keyword evidence="1" id="KW-0235">DNA replication</keyword>
<dbReference type="GO" id="GO:0003678">
    <property type="term" value="F:DNA helicase activity"/>
    <property type="evidence" value="ECO:0007669"/>
    <property type="project" value="InterPro"/>
</dbReference>
<keyword evidence="5" id="KW-0547">Nucleotide-binding</keyword>
<keyword evidence="5" id="KW-0067">ATP-binding</keyword>
<dbReference type="Pfam" id="PF00772">
    <property type="entry name" value="DnaB"/>
    <property type="match status" value="2"/>
</dbReference>
<dbReference type="AlphaFoldDB" id="A0A367F343"/>
<feature type="domain" description="DNA helicase DnaB-like N-terminal" evidence="4">
    <location>
        <begin position="192"/>
        <end position="258"/>
    </location>
</feature>
<feature type="compositionally biased region" description="Low complexity" evidence="3">
    <location>
        <begin position="357"/>
        <end position="387"/>
    </location>
</feature>
<dbReference type="GO" id="GO:0005829">
    <property type="term" value="C:cytosol"/>
    <property type="evidence" value="ECO:0007669"/>
    <property type="project" value="TreeGrafter"/>
</dbReference>
<dbReference type="GO" id="GO:0003677">
    <property type="term" value="F:DNA binding"/>
    <property type="evidence" value="ECO:0007669"/>
    <property type="project" value="UniProtKB-KW"/>
</dbReference>
<feature type="domain" description="DNA helicase DnaB-like N-terminal" evidence="4">
    <location>
        <begin position="5"/>
        <end position="110"/>
    </location>
</feature>
<dbReference type="GO" id="GO:0006260">
    <property type="term" value="P:DNA replication"/>
    <property type="evidence" value="ECO:0007669"/>
    <property type="project" value="UniProtKB-KW"/>
</dbReference>
<sequence>MTPLLQAEQAVLGAVLLEPRQLGRLAGWLRPEHFYRPAHSALCAAMLTLRTGGHSATKLAPDAQVPLAWLNEIREEASTRSRGVTSAYVHSLASACPRPVHAPVYGRMVLEGAIHRSVTQHAHRLHQAARTDAARGNGVDETLHRAQILHDVLDDLGRRWGFEPRPVEPHTAVPGPTATAAAGQASERVLADEEFLLGALTAHPEQLSQMADWLHSGDFADAGHRQIYRALGALRHRGEPVDELTVLWECQRRGALTEGSLDAERVRRICHVPVAGSADYFGEQVLDSSLLRTAATSARQVRALADDTSLAPGQLISHALHALVPLDEIRRRRAASEAGPEPDAATGQPSGLPPPARAAAARARSTAPRAENKAPPSAAAPSPTPSARHSRRSSP</sequence>
<accession>A0A367F343</accession>
<feature type="region of interest" description="Disordered" evidence="3">
    <location>
        <begin position="333"/>
        <end position="395"/>
    </location>
</feature>